<evidence type="ECO:0000313" key="1">
    <source>
        <dbReference type="EMBL" id="CUN51360.1"/>
    </source>
</evidence>
<name>A0A173XJD5_9FIRM</name>
<dbReference type="Gene3D" id="3.40.50.150">
    <property type="entry name" value="Vaccinia Virus protein VP39"/>
    <property type="match status" value="1"/>
</dbReference>
<reference evidence="1 2" key="1">
    <citation type="submission" date="2015-09" db="EMBL/GenBank/DDBJ databases">
        <authorList>
            <consortium name="Pathogen Informatics"/>
        </authorList>
    </citation>
    <scope>NUCLEOTIDE SEQUENCE [LARGE SCALE GENOMIC DNA]</scope>
    <source>
        <strain evidence="1 2">2789STDY5608835</strain>
    </source>
</reference>
<organism evidence="1 2">
    <name type="scientific">Roseburia inulinivorans</name>
    <dbReference type="NCBI Taxonomy" id="360807"/>
    <lineage>
        <taxon>Bacteria</taxon>
        <taxon>Bacillati</taxon>
        <taxon>Bacillota</taxon>
        <taxon>Clostridia</taxon>
        <taxon>Lachnospirales</taxon>
        <taxon>Lachnospiraceae</taxon>
        <taxon>Roseburia</taxon>
    </lineage>
</organism>
<dbReference type="EMBL" id="CYYR01000003">
    <property type="protein sequence ID" value="CUN51360.1"/>
    <property type="molecule type" value="Genomic_DNA"/>
</dbReference>
<evidence type="ECO:0008006" key="3">
    <source>
        <dbReference type="Google" id="ProtNLM"/>
    </source>
</evidence>
<dbReference type="AlphaFoldDB" id="A0A173XJD5"/>
<evidence type="ECO:0000313" key="2">
    <source>
        <dbReference type="Proteomes" id="UP000095395"/>
    </source>
</evidence>
<dbReference type="RefSeq" id="WP_055301256.1">
    <property type="nucleotide sequence ID" value="NZ_CYYR01000003.1"/>
</dbReference>
<protein>
    <recommendedName>
        <fullName evidence="3">Class I SAM-dependent methyltransferase</fullName>
    </recommendedName>
</protein>
<accession>A0A173XJD5</accession>
<dbReference type="InterPro" id="IPR029063">
    <property type="entry name" value="SAM-dependent_MTases_sf"/>
</dbReference>
<gene>
    <name evidence="1" type="ORF">ERS852392_00595</name>
</gene>
<sequence>MKNEIGTGIADAEVLSEICEVIRTTSKADYGKIIEQRATYPWIYHLAEVRSNIVEWLPINREDAVLEVNAECGALSETLLEKADCLTYITDTNLQREIVELRLKKNVPDYEKKDVTGYTGKFADIERELGKYNVIILCGVIGYASQMLAEKADDPYRTLIEILKRHLKPGGSIVMADGNRLGLKYLAGCQEDHYGGYFNGIHDYAGCEGYRTFTRKEYQKIFTEAGLPELQFYYPYPDYKFPSVIYSDEYLPKEGELNDNRRNIDRDRYMFFNELSAYNTLIAEGLFQEFSNSFLLIASERGTN</sequence>
<proteinExistence type="predicted"/>
<dbReference type="CDD" id="cd02440">
    <property type="entry name" value="AdoMet_MTases"/>
    <property type="match status" value="1"/>
</dbReference>
<dbReference type="SUPFAM" id="SSF53335">
    <property type="entry name" value="S-adenosyl-L-methionine-dependent methyltransferases"/>
    <property type="match status" value="1"/>
</dbReference>
<dbReference type="Proteomes" id="UP000095395">
    <property type="component" value="Unassembled WGS sequence"/>
</dbReference>